<dbReference type="InterPro" id="IPR011765">
    <property type="entry name" value="Pept_M16_N"/>
</dbReference>
<evidence type="ECO:0000313" key="4">
    <source>
        <dbReference type="Proteomes" id="UP000202031"/>
    </source>
</evidence>
<dbReference type="Pfam" id="PF05193">
    <property type="entry name" value="Peptidase_M16_C"/>
    <property type="match status" value="1"/>
</dbReference>
<dbReference type="RefSeq" id="WP_096018141.1">
    <property type="nucleotide sequence ID" value="NZ_CP015578.1"/>
</dbReference>
<reference evidence="4" key="1">
    <citation type="journal article" date="2017" name="Genome Biol. Evol.">
        <title>Comparative Genomic Analysis Identifies a Campylobacter Clade Deficient in Selenium Metabolism.</title>
        <authorList>
            <person name="Miller W.G."/>
            <person name="Yee E."/>
            <person name="Lopes B.S."/>
            <person name="Chapman M.H."/>
            <person name="Huynh S."/>
            <person name="Bono J.L."/>
            <person name="Parker C.T."/>
            <person name="Strachan N.J.C."/>
            <person name="Forbes K.J."/>
        </authorList>
    </citation>
    <scope>NUCLEOTIDE SEQUENCE [LARGE SCALE GENOMIC DNA]</scope>
    <source>
        <strain evidence="4">NCTC 13004</strain>
    </source>
</reference>
<gene>
    <name evidence="3" type="ORF">CLAN_0421</name>
</gene>
<evidence type="ECO:0000313" key="3">
    <source>
        <dbReference type="EMBL" id="ARQ97179.1"/>
    </source>
</evidence>
<evidence type="ECO:0000259" key="1">
    <source>
        <dbReference type="Pfam" id="PF00675"/>
    </source>
</evidence>
<protein>
    <submittedName>
        <fullName evidence="3">Peptidase, M16 family</fullName>
    </submittedName>
</protein>
<dbReference type="PANTHER" id="PTHR11851:SF225">
    <property type="entry name" value="NON-PEPTIDASE HOMOLOG YMXG"/>
    <property type="match status" value="1"/>
</dbReference>
<dbReference type="GeneID" id="46920894"/>
<dbReference type="Gene3D" id="3.30.830.10">
    <property type="entry name" value="Metalloenzyme, LuxS/M16 peptidase-like"/>
    <property type="match status" value="2"/>
</dbReference>
<dbReference type="EMBL" id="CP015578">
    <property type="protein sequence ID" value="ARQ97179.1"/>
    <property type="molecule type" value="Genomic_DNA"/>
</dbReference>
<dbReference type="Proteomes" id="UP000202031">
    <property type="component" value="Chromosome"/>
</dbReference>
<dbReference type="SUPFAM" id="SSF63411">
    <property type="entry name" value="LuxS/MPP-like metallohydrolase"/>
    <property type="match status" value="2"/>
</dbReference>
<dbReference type="InterPro" id="IPR050361">
    <property type="entry name" value="MPP/UQCRC_Complex"/>
</dbReference>
<dbReference type="GO" id="GO:0046872">
    <property type="term" value="F:metal ion binding"/>
    <property type="evidence" value="ECO:0007669"/>
    <property type="project" value="InterPro"/>
</dbReference>
<dbReference type="AlphaFoldDB" id="A0A1X9SLU4"/>
<dbReference type="InterPro" id="IPR007863">
    <property type="entry name" value="Peptidase_M16_C"/>
</dbReference>
<organism evidence="3 4">
    <name type="scientific">Campylobacter lanienae NCTC 13004</name>
    <dbReference type="NCBI Taxonomy" id="1031753"/>
    <lineage>
        <taxon>Bacteria</taxon>
        <taxon>Pseudomonadati</taxon>
        <taxon>Campylobacterota</taxon>
        <taxon>Epsilonproteobacteria</taxon>
        <taxon>Campylobacterales</taxon>
        <taxon>Campylobacteraceae</taxon>
        <taxon>Campylobacter</taxon>
    </lineage>
</organism>
<dbReference type="InterPro" id="IPR011249">
    <property type="entry name" value="Metalloenz_LuxS/M16"/>
</dbReference>
<reference evidence="4" key="2">
    <citation type="journal article" date="2017" name="Genome Biol. Evol.">
        <title>Comparative genomic analysis identifies a Campylobacter clade deficient in selenium metabolism.</title>
        <authorList>
            <person name="Miller W.G."/>
            <person name="Yee E."/>
            <person name="Lopes B.S."/>
            <person name="Chapman M.H."/>
            <person name="Huynh S."/>
            <person name="Bono J.L."/>
            <person name="Parker C.T."/>
            <person name="Strachan N.J.C."/>
            <person name="Forbes K.J."/>
        </authorList>
    </citation>
    <scope>NUCLEOTIDE SEQUENCE [LARGE SCALE GENOMIC DNA]</scope>
    <source>
        <strain evidence="4">NCTC 13004</strain>
    </source>
</reference>
<dbReference type="KEGG" id="clx:CLAN_0421"/>
<feature type="domain" description="Peptidase M16 C-terminal" evidence="2">
    <location>
        <begin position="166"/>
        <end position="337"/>
    </location>
</feature>
<name>A0A1X9SLU4_9BACT</name>
<feature type="domain" description="Peptidase M16 N-terminal" evidence="1">
    <location>
        <begin position="19"/>
        <end position="159"/>
    </location>
</feature>
<proteinExistence type="predicted"/>
<sequence>MERLNLKIGATDVALIYEHNSELPLVGLKLVFKVAGICNEKKYGVAKLAAELLSEGSKKLSSNEFNKALDMRAIMLGASAGFETFEISLESLSEHFEFGFNMLLELLSSPNYDKNILKKLKTQALGVIASNSTDYDYQASNALKEILYPNSRLAIPSIGTPNSIEKITIDDIKEFIDSNLNLENMFIVLGGDIGVDEVKFDKFAKVLNSGKKRNLSQIQVSSDGNLKIIDKPSEQAYIYFGSPIKFDLRDKFKLNVAMFILGSSGFGSRLMEEIRVRRGLAYSVYCSANLNLSYNSMNGYLQTKNESKDEAIMIIKDEIAKFIQDGATKEELEAAKNFLLGSEPLTKETLFKRLAIAQKEHYQGYELGEFDINLERIKALELDELNKFIFSLKDFNNLSIACLYNEQK</sequence>
<evidence type="ECO:0000259" key="2">
    <source>
        <dbReference type="Pfam" id="PF05193"/>
    </source>
</evidence>
<accession>A0A1X9SLU4</accession>
<dbReference type="Pfam" id="PF00675">
    <property type="entry name" value="Peptidase_M16"/>
    <property type="match status" value="1"/>
</dbReference>
<dbReference type="PANTHER" id="PTHR11851">
    <property type="entry name" value="METALLOPROTEASE"/>
    <property type="match status" value="1"/>
</dbReference>